<evidence type="ECO:0000259" key="4">
    <source>
        <dbReference type="SMART" id="SM00099"/>
    </source>
</evidence>
<dbReference type="EMBL" id="UZAJ01040526">
    <property type="protein sequence ID" value="VDP15233.1"/>
    <property type="molecule type" value="Genomic_DNA"/>
</dbReference>
<dbReference type="PANTHER" id="PTHR17537">
    <property type="entry name" value="TRANSDUCER OF ERBB2 TOB"/>
    <property type="match status" value="1"/>
</dbReference>
<evidence type="ECO:0000256" key="3">
    <source>
        <dbReference type="SAM" id="MobiDB-lite"/>
    </source>
</evidence>
<keyword evidence="2" id="KW-0597">Phosphoprotein</keyword>
<protein>
    <submittedName>
        <fullName evidence="7">Anti_prolifrtn domain-containing protein</fullName>
    </submittedName>
</protein>
<gene>
    <name evidence="5" type="ORF">OFLC_LOCUS14002</name>
</gene>
<keyword evidence="6" id="KW-1185">Reference proteome</keyword>
<sequence>MIIIPEMLVEIEQTVAFLASFLYGTIPRRRIDTFAEILANRLLERLMDQSRPPKVCHLVVNVAGKSDPLIQDAAEEAYMDLTEMQSLLPNNLIVEIRQGSVNAVNADTEFDISKGGSRIRNRCMSNTSSPNSESHHGQETKRRPLLRIEYEYRYPGGGNKACGRPYFELQRDDAVYTAQAFAATRFGSTKLKSHQGVDAGNGYHPYTTPSLYAYLQLLIFLNALACLTVWSEKLEQEYDNIKDETYVRQQEKDFNISLGKEL</sequence>
<evidence type="ECO:0000313" key="5">
    <source>
        <dbReference type="EMBL" id="VDP15233.1"/>
    </source>
</evidence>
<reference evidence="7" key="1">
    <citation type="submission" date="2016-06" db="UniProtKB">
        <authorList>
            <consortium name="WormBaseParasite"/>
        </authorList>
    </citation>
    <scope>IDENTIFICATION</scope>
</reference>
<dbReference type="SUPFAM" id="SSF160696">
    <property type="entry name" value="BTG domain-like"/>
    <property type="match status" value="1"/>
</dbReference>
<evidence type="ECO:0000313" key="6">
    <source>
        <dbReference type="Proteomes" id="UP000267606"/>
    </source>
</evidence>
<dbReference type="SMART" id="SM00099">
    <property type="entry name" value="btg1"/>
    <property type="match status" value="1"/>
</dbReference>
<dbReference type="Gene3D" id="3.90.640.90">
    <property type="entry name" value="Anti-proliferative protein, N-terminal domain"/>
    <property type="match status" value="1"/>
</dbReference>
<evidence type="ECO:0000256" key="2">
    <source>
        <dbReference type="ARBA" id="ARBA00022553"/>
    </source>
</evidence>
<dbReference type="GO" id="GO:0005737">
    <property type="term" value="C:cytoplasm"/>
    <property type="evidence" value="ECO:0007669"/>
    <property type="project" value="TreeGrafter"/>
</dbReference>
<comment type="similarity">
    <text evidence="1">Belongs to the BTG family.</text>
</comment>
<accession>A0A183I2P0</accession>
<dbReference type="WBParaSite" id="OFLC_0001400301-mRNA-1">
    <property type="protein sequence ID" value="OFLC_0001400301-mRNA-1"/>
    <property type="gene ID" value="OFLC_0001400301"/>
</dbReference>
<feature type="compositionally biased region" description="Basic and acidic residues" evidence="3">
    <location>
        <begin position="133"/>
        <end position="142"/>
    </location>
</feature>
<dbReference type="GO" id="GO:0005634">
    <property type="term" value="C:nucleus"/>
    <property type="evidence" value="ECO:0007669"/>
    <property type="project" value="TreeGrafter"/>
</dbReference>
<evidence type="ECO:0000256" key="1">
    <source>
        <dbReference type="ARBA" id="ARBA00007989"/>
    </source>
</evidence>
<feature type="domain" description="Anti-proliferative protein" evidence="4">
    <location>
        <begin position="7"/>
        <end position="101"/>
    </location>
</feature>
<feature type="compositionally biased region" description="Polar residues" evidence="3">
    <location>
        <begin position="123"/>
        <end position="132"/>
    </location>
</feature>
<dbReference type="AlphaFoldDB" id="A0A183I2P0"/>
<dbReference type="Pfam" id="PF07742">
    <property type="entry name" value="BTG"/>
    <property type="match status" value="1"/>
</dbReference>
<feature type="region of interest" description="Disordered" evidence="3">
    <location>
        <begin position="118"/>
        <end position="142"/>
    </location>
</feature>
<reference evidence="5 6" key="2">
    <citation type="submission" date="2018-11" db="EMBL/GenBank/DDBJ databases">
        <authorList>
            <consortium name="Pathogen Informatics"/>
        </authorList>
    </citation>
    <scope>NUCLEOTIDE SEQUENCE [LARGE SCALE GENOMIC DNA]</scope>
</reference>
<name>A0A183I2P0_9BILA</name>
<proteinExistence type="inferred from homology"/>
<dbReference type="InterPro" id="IPR002087">
    <property type="entry name" value="Anti_prolifrtn"/>
</dbReference>
<dbReference type="GO" id="GO:0003714">
    <property type="term" value="F:transcription corepressor activity"/>
    <property type="evidence" value="ECO:0007669"/>
    <property type="project" value="TreeGrafter"/>
</dbReference>
<dbReference type="PANTHER" id="PTHR17537:SF5">
    <property type="entry name" value="TRANSDUCER OF ERBB2, ISOFORM A"/>
    <property type="match status" value="1"/>
</dbReference>
<dbReference type="STRING" id="387005.A0A183I2P0"/>
<dbReference type="Proteomes" id="UP000267606">
    <property type="component" value="Unassembled WGS sequence"/>
</dbReference>
<evidence type="ECO:0000313" key="7">
    <source>
        <dbReference type="WBParaSite" id="OFLC_0001400301-mRNA-1"/>
    </source>
</evidence>
<dbReference type="InterPro" id="IPR015676">
    <property type="entry name" value="Tob1/2"/>
</dbReference>
<organism evidence="7">
    <name type="scientific">Onchocerca flexuosa</name>
    <dbReference type="NCBI Taxonomy" id="387005"/>
    <lineage>
        <taxon>Eukaryota</taxon>
        <taxon>Metazoa</taxon>
        <taxon>Ecdysozoa</taxon>
        <taxon>Nematoda</taxon>
        <taxon>Chromadorea</taxon>
        <taxon>Rhabditida</taxon>
        <taxon>Spirurina</taxon>
        <taxon>Spiruromorpha</taxon>
        <taxon>Filarioidea</taxon>
        <taxon>Onchocercidae</taxon>
        <taxon>Onchocerca</taxon>
    </lineage>
</organism>
<dbReference type="InterPro" id="IPR036054">
    <property type="entry name" value="BTG-like_sf"/>
</dbReference>